<evidence type="ECO:0000256" key="2">
    <source>
        <dbReference type="SAM" id="SignalP"/>
    </source>
</evidence>
<evidence type="ECO:0000256" key="1">
    <source>
        <dbReference type="SAM" id="MobiDB-lite"/>
    </source>
</evidence>
<dbReference type="SUPFAM" id="SSF56436">
    <property type="entry name" value="C-type lectin-like"/>
    <property type="match status" value="1"/>
</dbReference>
<feature type="compositionally biased region" description="Polar residues" evidence="1">
    <location>
        <begin position="1107"/>
        <end position="1116"/>
    </location>
</feature>
<feature type="domain" description="Hpc2-related" evidence="3">
    <location>
        <begin position="615"/>
        <end position="646"/>
    </location>
</feature>
<feature type="compositionally biased region" description="Pro residues" evidence="1">
    <location>
        <begin position="1266"/>
        <end position="1276"/>
    </location>
</feature>
<feature type="compositionally biased region" description="Pro residues" evidence="1">
    <location>
        <begin position="1021"/>
        <end position="1036"/>
    </location>
</feature>
<dbReference type="Proteomes" id="UP000663889">
    <property type="component" value="Unassembled WGS sequence"/>
</dbReference>
<feature type="compositionally biased region" description="Low complexity" evidence="1">
    <location>
        <begin position="1142"/>
        <end position="1151"/>
    </location>
</feature>
<feature type="compositionally biased region" description="Basic and acidic residues" evidence="1">
    <location>
        <begin position="636"/>
        <end position="649"/>
    </location>
</feature>
<sequence>MFVLLFFFYSINFVTSLSSQEDLSIKKYSQIGCLILKSDKQFIVNHIQENSRLPYQTFSSTHMTIELCFRLCRRWIILMYNNQTNCICLYTIDKPYEFNQYLGEFLSINNCTSNDIKIYSLTNDLYIFPTLLSSTSDDWSLDGCYYLQGIQTIRVNLGLNHVDYIQAIDLCQKHCQKSRRTNYFSFFLSRKKSCYCLPVKISQTIKPIALRKPLIHCSFLPYICHGFSNICEKYYLKTNVDTLIKIDVQHYCSVSYLISFVFDRIFYMCFTSILLQTEMNFSIINNKYRCLPLVIKTYEQWNYLIESSWITHIRIFIWIDQNSKYIFNDLLKFDNLTLLSNNLCMIIIRTESNKISYELIQCNTIQSPGYFLCTQKPLESAIPYEEEFKVINNESELLVHETLSCPPEFILFNKICYYIHSSFIYNIRSGERLCYNQYSNSTLVKYDSHEWGNIDVSRFLGRTFADILIEFFYYILENKLLIESIDESNRKQWLRLLFGDKNDPNECVLRYFARSSGSFTTFYRCNNGGHPVCQCEPIRTKISKMMIFRKNDKESLELVLSSYVKACGKQSVKEILSERDTIVDDNASLSDVIRALMDYNDQQNANLGVGYNDPDNDDSFIDDSTAAQDIIPKNMTNERDGFYVNEKHQPIKPRYLSDSSELGSEDEDEEDDSDDGDDDESSESEKEEKQTKIINNNQEDLNEKNAKKAKIDDSTIPKLPNIKRKRSISEIETPSLTTNFDDQINNSKPIEEIVKKVKKLNETTNEQSTQNAITYVLPNEMDNDIKPSIEKLAKLVLSDQTNINPQKKIERLYDFNTCRELLDLVKKLHRHTNANRQLVFDLLSTKTGICASILITRGRLLLLNDYEPLITSMSLNELKEKLKIEVNRSLESHIQAHNQAIKEWQKKMIENPSKDKNRGPRKNFRLYKTINELIIRCIDRKLETMTIFDSDSLELFLHDHIVPLWEKPGWMTAKKIISEVIRIEYRPLRDMNVPLNQLSQTPRVTPIPSTTERIKKDTPAIPQPSLPPPPPPPPPSKILNPNPSPTINTTKVSQQQNLKTTDIKSSINSTTNQVHGKSLEMATRVTTNPIKQHTSSHSISTESVTSQLSEQSSIKSNKSDIVRPIAKPAIVSPLSQPDSTTKRNSTSNSSTVIDLTMDLFPQHKKHSNESSNSTSRINTHSSSNKDLSLSQRPSSSSTSSMNISKQQQQFATKLPSEKSPAGSFLKEALLTGSSSPKLSASPLAVDNMLNKSLNSPKTNTNTTTMKPPPLPPPPPITTIALQSPTSHTQRSSGSSKSSTNRSSTDYTHHRTDQHIQQQKPPSSSNRSQSNTVSPSISPSSRRSTTGFSSTHEQQINANRSLSSQVALSSALSQSIQWDPATLQLAAAALANPQLLNSSVFDSTLFSSVFANAANMVSSNQSSSSSSSRQQHSQNTNNNRRT</sequence>
<dbReference type="Pfam" id="PF08729">
    <property type="entry name" value="HUN"/>
    <property type="match status" value="1"/>
</dbReference>
<feature type="compositionally biased region" description="Acidic residues" evidence="1">
    <location>
        <begin position="663"/>
        <end position="682"/>
    </location>
</feature>
<feature type="region of interest" description="Disordered" evidence="1">
    <location>
        <begin position="1418"/>
        <end position="1441"/>
    </location>
</feature>
<organism evidence="4 5">
    <name type="scientific">Rotaria sordida</name>
    <dbReference type="NCBI Taxonomy" id="392033"/>
    <lineage>
        <taxon>Eukaryota</taxon>
        <taxon>Metazoa</taxon>
        <taxon>Spiralia</taxon>
        <taxon>Gnathifera</taxon>
        <taxon>Rotifera</taxon>
        <taxon>Eurotatoria</taxon>
        <taxon>Bdelloidea</taxon>
        <taxon>Philodinida</taxon>
        <taxon>Philodinidae</taxon>
        <taxon>Rotaria</taxon>
    </lineage>
</organism>
<gene>
    <name evidence="4" type="ORF">SEV965_LOCUS17719</name>
</gene>
<evidence type="ECO:0000259" key="3">
    <source>
        <dbReference type="Pfam" id="PF08729"/>
    </source>
</evidence>
<feature type="compositionally biased region" description="Basic and acidic residues" evidence="1">
    <location>
        <begin position="701"/>
        <end position="715"/>
    </location>
</feature>
<feature type="compositionally biased region" description="Low complexity" evidence="1">
    <location>
        <begin position="1316"/>
        <end position="1350"/>
    </location>
</feature>
<dbReference type="InterPro" id="IPR014840">
    <property type="entry name" value="HRD"/>
</dbReference>
<proteinExistence type="predicted"/>
<comment type="caution">
    <text evidence="4">The sequence shown here is derived from an EMBL/GenBank/DDBJ whole genome shotgun (WGS) entry which is preliminary data.</text>
</comment>
<feature type="compositionally biased region" description="Polar residues" evidence="1">
    <location>
        <begin position="1046"/>
        <end position="1075"/>
    </location>
</feature>
<accession>A0A814RSF4</accession>
<feature type="compositionally biased region" description="Low complexity" evidence="1">
    <location>
        <begin position="1095"/>
        <end position="1106"/>
    </location>
</feature>
<feature type="chain" id="PRO_5032334377" description="Hpc2-related domain-containing protein" evidence="2">
    <location>
        <begin position="17"/>
        <end position="1441"/>
    </location>
</feature>
<keyword evidence="2" id="KW-0732">Signal</keyword>
<dbReference type="EMBL" id="CAJNOU010001025">
    <property type="protein sequence ID" value="CAF1136808.1"/>
    <property type="molecule type" value="Genomic_DNA"/>
</dbReference>
<feature type="signal peptide" evidence="2">
    <location>
        <begin position="1"/>
        <end position="16"/>
    </location>
</feature>
<feature type="compositionally biased region" description="Low complexity" evidence="1">
    <location>
        <begin position="1256"/>
        <end position="1265"/>
    </location>
</feature>
<name>A0A814RSF4_9BILA</name>
<evidence type="ECO:0000313" key="4">
    <source>
        <dbReference type="EMBL" id="CAF1136808.1"/>
    </source>
</evidence>
<feature type="compositionally biased region" description="Polar residues" evidence="1">
    <location>
        <begin position="1169"/>
        <end position="1187"/>
    </location>
</feature>
<dbReference type="InterPro" id="IPR016187">
    <property type="entry name" value="CTDL_fold"/>
</dbReference>
<feature type="compositionally biased region" description="Polar residues" evidence="1">
    <location>
        <begin position="999"/>
        <end position="1011"/>
    </location>
</feature>
<protein>
    <recommendedName>
        <fullName evidence="3">Hpc2-related domain-containing protein</fullName>
    </recommendedName>
</protein>
<feature type="compositionally biased region" description="Polar residues" evidence="1">
    <location>
        <begin position="1084"/>
        <end position="1093"/>
    </location>
</feature>
<feature type="compositionally biased region" description="Low complexity" evidence="1">
    <location>
        <begin position="1277"/>
        <end position="1304"/>
    </location>
</feature>
<feature type="region of interest" description="Disordered" evidence="1">
    <location>
        <begin position="627"/>
        <end position="718"/>
    </location>
</feature>
<feature type="compositionally biased region" description="Low complexity" evidence="1">
    <location>
        <begin position="1188"/>
        <end position="1204"/>
    </location>
</feature>
<reference evidence="4" key="1">
    <citation type="submission" date="2021-02" db="EMBL/GenBank/DDBJ databases">
        <authorList>
            <person name="Nowell W R."/>
        </authorList>
    </citation>
    <scope>NUCLEOTIDE SEQUENCE</scope>
</reference>
<feature type="region of interest" description="Disordered" evidence="1">
    <location>
        <begin position="999"/>
        <end position="1219"/>
    </location>
</feature>
<feature type="region of interest" description="Disordered" evidence="1">
    <location>
        <begin position="1249"/>
        <end position="1354"/>
    </location>
</feature>
<evidence type="ECO:0000313" key="5">
    <source>
        <dbReference type="Proteomes" id="UP000663889"/>
    </source>
</evidence>